<dbReference type="Gene3D" id="1.25.40.10">
    <property type="entry name" value="Tetratricopeptide repeat domain"/>
    <property type="match status" value="1"/>
</dbReference>
<dbReference type="SUPFAM" id="SSF53067">
    <property type="entry name" value="Actin-like ATPase domain"/>
    <property type="match status" value="2"/>
</dbReference>
<accession>A0A238VEN7</accession>
<dbReference type="Gene3D" id="3.90.640.10">
    <property type="entry name" value="Actin, Chain A, domain 4"/>
    <property type="match status" value="1"/>
</dbReference>
<dbReference type="OrthoDB" id="499700at2"/>
<dbReference type="PANTHER" id="PTHR19375">
    <property type="entry name" value="HEAT SHOCK PROTEIN 70KDA"/>
    <property type="match status" value="1"/>
</dbReference>
<dbReference type="GO" id="GO:0140662">
    <property type="term" value="F:ATP-dependent protein folding chaperone"/>
    <property type="evidence" value="ECO:0007669"/>
    <property type="project" value="InterPro"/>
</dbReference>
<dbReference type="RefSeq" id="WP_089379942.1">
    <property type="nucleotide sequence ID" value="NZ_FZNT01000001.1"/>
</dbReference>
<dbReference type="Pfam" id="PF00012">
    <property type="entry name" value="HSP70"/>
    <property type="match status" value="2"/>
</dbReference>
<comment type="similarity">
    <text evidence="1 4">Belongs to the heat shock protein 70 family.</text>
</comment>
<evidence type="ECO:0000256" key="2">
    <source>
        <dbReference type="ARBA" id="ARBA00022741"/>
    </source>
</evidence>
<dbReference type="AlphaFoldDB" id="A0A238VEN7"/>
<dbReference type="InterPro" id="IPR013126">
    <property type="entry name" value="Hsp_70_fam"/>
</dbReference>
<dbReference type="PRINTS" id="PR00301">
    <property type="entry name" value="HEATSHOCK70"/>
</dbReference>
<keyword evidence="3 4" id="KW-0067">ATP-binding</keyword>
<dbReference type="PROSITE" id="PS00329">
    <property type="entry name" value="HSP70_2"/>
    <property type="match status" value="1"/>
</dbReference>
<protein>
    <submittedName>
        <fullName evidence="5">Molecular chaperone DnaK (HSP70)</fullName>
    </submittedName>
</protein>
<evidence type="ECO:0000256" key="1">
    <source>
        <dbReference type="ARBA" id="ARBA00007381"/>
    </source>
</evidence>
<dbReference type="InterPro" id="IPR043129">
    <property type="entry name" value="ATPase_NBD"/>
</dbReference>
<keyword evidence="2 4" id="KW-0547">Nucleotide-binding</keyword>
<evidence type="ECO:0000313" key="6">
    <source>
        <dbReference type="Proteomes" id="UP000198384"/>
    </source>
</evidence>
<dbReference type="Proteomes" id="UP000198384">
    <property type="component" value="Unassembled WGS sequence"/>
</dbReference>
<evidence type="ECO:0000256" key="3">
    <source>
        <dbReference type="ARBA" id="ARBA00022840"/>
    </source>
</evidence>
<dbReference type="InterPro" id="IPR018181">
    <property type="entry name" value="Heat_shock_70_CS"/>
</dbReference>
<proteinExistence type="inferred from homology"/>
<evidence type="ECO:0000256" key="4">
    <source>
        <dbReference type="RuleBase" id="RU003322"/>
    </source>
</evidence>
<evidence type="ECO:0000313" key="5">
    <source>
        <dbReference type="EMBL" id="SNR32517.1"/>
    </source>
</evidence>
<keyword evidence="6" id="KW-1185">Reference proteome</keyword>
<dbReference type="EMBL" id="FZNT01000001">
    <property type="protein sequence ID" value="SNR32517.1"/>
    <property type="molecule type" value="Genomic_DNA"/>
</dbReference>
<dbReference type="InterPro" id="IPR011990">
    <property type="entry name" value="TPR-like_helical_dom_sf"/>
</dbReference>
<gene>
    <name evidence="5" type="ORF">SAMN06265371_101281</name>
</gene>
<organism evidence="5 6">
    <name type="scientific">Lutibacter agarilyticus</name>
    <dbReference type="NCBI Taxonomy" id="1109740"/>
    <lineage>
        <taxon>Bacteria</taxon>
        <taxon>Pseudomonadati</taxon>
        <taxon>Bacteroidota</taxon>
        <taxon>Flavobacteriia</taxon>
        <taxon>Flavobacteriales</taxon>
        <taxon>Flavobacteriaceae</taxon>
        <taxon>Lutibacter</taxon>
    </lineage>
</organism>
<sequence length="785" mass="89348">MEDIVIYPIDDTLEKQQNLSNEKKCFGIDLGTTTTLMCSIDSEYVNLKENMTVPIQFIKVNQESPFEFNPTIEDEKVASIVGIYNGKPYVGTNLYHLKGHPQFEFKKNLFYHWKLELGIDHHPMYPNAISEKLNMPYKIAGGILNYIRKSRFNDTPLANTIITVPASFQANQRKDVLKAAKMAKIETSNNMLIDEPNAAFLGYFNRLSNEEKVEWAKNIKNKNVLVIDFGGGTTDLSILNIDFKKDKGITISNRAISRYNDLGGQDIDTLIAEEFLVPKFKKIYKQFDVIDSIDVKDIILPQLALIGEGLKIGISNKLSLKIVDEDVSTINIDNIKYTHTECKIKYKNTDYDLGDITINANEFKDLFTKLFRGKSYSFNYIDKTITTISASISDIIEKAVLGLDEIDYVLYVGGSSFNPLLHSLCNEKLSNSKSLTSHEPDKLVAEGAAVYSYFLNVHNVSLISPITSDTIGVVLKNKRFYPILERGQSLPQKVTIPNFKLQSNLNQKVIVPVCINGVDFPVGEIRSTLESFYNINTVVKIEAEVTIDKVFKMKVYADDDLIGNAEFENPYGIGKLSEEELEIFNLKKEINTSKLSKNLRSEKELLRSLIWKFSEVKNYRGVVETAEEYLKRFDDQDESVWNMLYIGNKNLGRLEAAKKAINRGLELNPKASYLHYNYSLLIGKNNEGEALNYLENLDDDVKSDIEITCRIVDLKNELGYNAENDAKLLVNRYKNTPSDFTDFSKKHLLPSLFKIIGEPYAYVDPKIQKKNKDQKNYLDTNNLPF</sequence>
<reference evidence="5 6" key="1">
    <citation type="submission" date="2017-06" db="EMBL/GenBank/DDBJ databases">
        <authorList>
            <person name="Kim H.J."/>
            <person name="Triplett B.A."/>
        </authorList>
    </citation>
    <scope>NUCLEOTIDE SEQUENCE [LARGE SCALE GENOMIC DNA]</scope>
    <source>
        <strain evidence="5 6">DSM 29150</strain>
    </source>
</reference>
<dbReference type="Gene3D" id="3.30.420.40">
    <property type="match status" value="2"/>
</dbReference>
<name>A0A238VEN7_9FLAO</name>
<dbReference type="GO" id="GO:0005524">
    <property type="term" value="F:ATP binding"/>
    <property type="evidence" value="ECO:0007669"/>
    <property type="project" value="UniProtKB-KW"/>
</dbReference>